<evidence type="ECO:0000259" key="1">
    <source>
        <dbReference type="Pfam" id="PF10551"/>
    </source>
</evidence>
<evidence type="ECO:0000313" key="2">
    <source>
        <dbReference type="EMBL" id="KOF88483.1"/>
    </source>
</evidence>
<dbReference type="AlphaFoldDB" id="A0A0L8HGV1"/>
<feature type="non-terminal residue" evidence="2">
    <location>
        <position position="1"/>
    </location>
</feature>
<proteinExistence type="predicted"/>
<feature type="domain" description="MULE transposase" evidence="1">
    <location>
        <begin position="73"/>
        <end position="164"/>
    </location>
</feature>
<dbReference type="OrthoDB" id="6612379at2759"/>
<name>A0A0L8HGV1_OCTBM</name>
<gene>
    <name evidence="2" type="ORF">OCBIM_22014805mg</name>
</gene>
<protein>
    <recommendedName>
        <fullName evidence="1">MULE transposase domain-containing protein</fullName>
    </recommendedName>
</protein>
<dbReference type="InterPro" id="IPR018289">
    <property type="entry name" value="MULE_transposase_dom"/>
</dbReference>
<organism evidence="2">
    <name type="scientific">Octopus bimaculoides</name>
    <name type="common">California two-spotted octopus</name>
    <dbReference type="NCBI Taxonomy" id="37653"/>
    <lineage>
        <taxon>Eukaryota</taxon>
        <taxon>Metazoa</taxon>
        <taxon>Spiralia</taxon>
        <taxon>Lophotrochozoa</taxon>
        <taxon>Mollusca</taxon>
        <taxon>Cephalopoda</taxon>
        <taxon>Coleoidea</taxon>
        <taxon>Octopodiformes</taxon>
        <taxon>Octopoda</taxon>
        <taxon>Incirrata</taxon>
        <taxon>Octopodidae</taxon>
        <taxon>Octopus</taxon>
    </lineage>
</organism>
<dbReference type="Pfam" id="PF10551">
    <property type="entry name" value="MULE"/>
    <property type="match status" value="1"/>
</dbReference>
<dbReference type="EMBL" id="KQ418180">
    <property type="protein sequence ID" value="KOF88483.1"/>
    <property type="molecule type" value="Genomic_DNA"/>
</dbReference>
<dbReference type="STRING" id="37653.A0A0L8HGV1"/>
<accession>A0A0L8HGV1</accession>
<sequence length="276" mass="31781">QTVSRSITNWCNKAFGAPPLPLHRNGFQVHDSFKYLEDGDLFLQCDTGSNDEKRLLIFASNEGLQQLENTSFLGMDGTFKSSPSAWYQLFTIHAIINGRSYPQAFILLPDKIQATYDKTFLEIKKLRPNIKPHQVLIDFQQVIHNSCDHNFTGSTSEGCLFHFSRTVYRKLCQLGCKVQYSIGGSFATKIKMFCTLAFLPPEEVIDTYEDLCEGESIPIDFISYFELTYIDQKRGRRGRQEELLYPVNVWNVYSQVIQELSQTMLLRCFTQHCAHQ</sequence>
<reference evidence="2" key="1">
    <citation type="submission" date="2015-07" db="EMBL/GenBank/DDBJ databases">
        <title>MeaNS - Measles Nucleotide Surveillance Program.</title>
        <authorList>
            <person name="Tran T."/>
            <person name="Druce J."/>
        </authorList>
    </citation>
    <scope>NUCLEOTIDE SEQUENCE</scope>
    <source>
        <strain evidence="2">UCB-OBI-ISO-001</strain>
        <tissue evidence="2">Gonad</tissue>
    </source>
</reference>